<evidence type="ECO:0000256" key="3">
    <source>
        <dbReference type="ARBA" id="ARBA00022722"/>
    </source>
</evidence>
<dbReference type="Pfam" id="PF02272">
    <property type="entry name" value="DHHA1"/>
    <property type="match status" value="1"/>
</dbReference>
<dbReference type="InterPro" id="IPR051673">
    <property type="entry name" value="SSDNA_exonuclease_RecJ"/>
</dbReference>
<dbReference type="SUPFAM" id="SSF64182">
    <property type="entry name" value="DHH phosphoesterases"/>
    <property type="match status" value="1"/>
</dbReference>
<dbReference type="RefSeq" id="WP_207565905.1">
    <property type="nucleotide sequence ID" value="NZ_CP071446.1"/>
</dbReference>
<dbReference type="Gene3D" id="3.10.310.30">
    <property type="match status" value="1"/>
</dbReference>
<dbReference type="InterPro" id="IPR038763">
    <property type="entry name" value="DHH_sf"/>
</dbReference>
<evidence type="ECO:0000313" key="10">
    <source>
        <dbReference type="Proteomes" id="UP000671862"/>
    </source>
</evidence>
<evidence type="ECO:0000256" key="2">
    <source>
        <dbReference type="ARBA" id="ARBA00019841"/>
    </source>
</evidence>
<dbReference type="NCBIfam" id="TIGR00644">
    <property type="entry name" value="recJ"/>
    <property type="match status" value="1"/>
</dbReference>
<dbReference type="PANTHER" id="PTHR30255:SF2">
    <property type="entry name" value="SINGLE-STRANDED-DNA-SPECIFIC EXONUCLEASE RECJ"/>
    <property type="match status" value="1"/>
</dbReference>
<evidence type="ECO:0000259" key="7">
    <source>
        <dbReference type="Pfam" id="PF02272"/>
    </source>
</evidence>
<keyword evidence="3" id="KW-0540">Nuclease</keyword>
<keyword evidence="10" id="KW-1185">Reference proteome</keyword>
<keyword evidence="4" id="KW-0378">Hydrolase</keyword>
<proteinExistence type="inferred from homology"/>
<feature type="domain" description="RecJ OB" evidence="8">
    <location>
        <begin position="449"/>
        <end position="545"/>
    </location>
</feature>
<accession>A0ABX7S628</accession>
<dbReference type="Proteomes" id="UP000671862">
    <property type="component" value="Chromosome"/>
</dbReference>
<evidence type="ECO:0000256" key="4">
    <source>
        <dbReference type="ARBA" id="ARBA00022801"/>
    </source>
</evidence>
<name>A0ABX7S628_9BACT</name>
<dbReference type="Pfam" id="PF01368">
    <property type="entry name" value="DHH"/>
    <property type="match status" value="1"/>
</dbReference>
<keyword evidence="5 9" id="KW-0269">Exonuclease</keyword>
<dbReference type="GO" id="GO:0004527">
    <property type="term" value="F:exonuclease activity"/>
    <property type="evidence" value="ECO:0007669"/>
    <property type="project" value="UniProtKB-KW"/>
</dbReference>
<evidence type="ECO:0000259" key="6">
    <source>
        <dbReference type="Pfam" id="PF01368"/>
    </source>
</evidence>
<feature type="domain" description="DHHA1" evidence="7">
    <location>
        <begin position="343"/>
        <end position="437"/>
    </location>
</feature>
<evidence type="ECO:0000256" key="5">
    <source>
        <dbReference type="ARBA" id="ARBA00022839"/>
    </source>
</evidence>
<dbReference type="PANTHER" id="PTHR30255">
    <property type="entry name" value="SINGLE-STRANDED-DNA-SPECIFIC EXONUCLEASE RECJ"/>
    <property type="match status" value="1"/>
</dbReference>
<evidence type="ECO:0000256" key="1">
    <source>
        <dbReference type="ARBA" id="ARBA00005915"/>
    </source>
</evidence>
<protein>
    <recommendedName>
        <fullName evidence="2">Single-stranded-DNA-specific exonuclease RecJ</fullName>
    </recommendedName>
</protein>
<evidence type="ECO:0000313" key="9">
    <source>
        <dbReference type="EMBL" id="QTA37180.1"/>
    </source>
</evidence>
<reference evidence="9 10" key="1">
    <citation type="submission" date="2021-03" db="EMBL/GenBank/DDBJ databases">
        <title>Thermosipho ferrireducens sp.nov., an anaerobic thermophilic iron-reducing bacterium isolated from a deep-sea hydrothermal sulfide deposits.</title>
        <authorList>
            <person name="Zeng X."/>
            <person name="Chen Y."/>
            <person name="Shao Z."/>
        </authorList>
    </citation>
    <scope>NUCLEOTIDE SEQUENCE [LARGE SCALE GENOMIC DNA]</scope>
    <source>
        <strain evidence="9 10">JL129W03</strain>
    </source>
</reference>
<feature type="domain" description="DDH" evidence="6">
    <location>
        <begin position="78"/>
        <end position="227"/>
    </location>
</feature>
<organism evidence="9 10">
    <name type="scientific">Thermosipho ferrireducens</name>
    <dbReference type="NCBI Taxonomy" id="2571116"/>
    <lineage>
        <taxon>Bacteria</taxon>
        <taxon>Thermotogati</taxon>
        <taxon>Thermotogota</taxon>
        <taxon>Thermotogae</taxon>
        <taxon>Thermotogales</taxon>
        <taxon>Fervidobacteriaceae</taxon>
        <taxon>Thermosipho</taxon>
    </lineage>
</organism>
<dbReference type="Gene3D" id="3.90.1640.30">
    <property type="match status" value="1"/>
</dbReference>
<evidence type="ECO:0000259" key="8">
    <source>
        <dbReference type="Pfam" id="PF17768"/>
    </source>
</evidence>
<dbReference type="EMBL" id="CP071446">
    <property type="protein sequence ID" value="QTA37180.1"/>
    <property type="molecule type" value="Genomic_DNA"/>
</dbReference>
<gene>
    <name evidence="9" type="primary">recJ</name>
    <name evidence="9" type="ORF">JYK00_05360</name>
</gene>
<sequence length="981" mass="112435">MRWKLRQFNKELVNELSKKLKIPYLTSQLLVTRGFNDPEKAWKFINPIKEDLRSPFLLKDMSKAVEILIMARQKGLPVLVYGDYDVDGITGTATLVSFLSKHGWEVDYYIPNRLDEGYGIQPSIVQSFYEKGFKVLLSVDCGITSFEAVELTKKLGMYAIITDHHSTKDVLPVADAVIDPKRADDNYPFKDFAGVGVAYKLITALAKSLDIPEEDVDTLLDLVALGTIADMVELVDENRYIVKEGLKKLNNTNRIGLIQLIKKLNLNYITSQDIGYRIAPKLNAAGRLYSAEDAFKLIMTENMSSAEQLAEILLGYNFTRQEIETKIYEEAVAQIESTDMKDAPVLVVYKEGWHAGVIGIVATKLVQRYNKPALVISLENGIGRGSGRSIEGINILEILKNFSHHFEEFGGHPMAIGFSILENNIKPFIKELKDKLEEQLLKVTSSLTVDAILTVDEINEEVLEALRYLEPYGHGNPEPIFLIRNSTVDRIRFFGNNGTNVRLTLRGKHKLIEGIGFGLKKQYHEIPAIQALLTSLDVAANIRENGVGPVLNVIDFKVSAASEEEYKDKYFIYSFTNNWRNQNSEDFDYYHSNEILQRFEKVKKYTSFSKPFVLQTDPLTRNAFLIYLMEKSRTLIINPTNVDALHIYESLSRHCPKDLSFVNSINTNYKKHVITNAIMILENVVNISDFDTVVLNEIQILPAISSEIFSRLISRTGKNVIITSIYNFETNIPLYSEDRKINFGLEDRRNTKKSIEYDSNAVAYVFSNYHYVDKFYEKLMKASHNPKDMVFYSPILEPFQKKAISTLVRKKRIKKLVCSTNTDGLPSMLQDGVEIKLYDFPLTVKELIDAVAGSSYSILQLFYNKEDVNQRLNHLQKIFPSNEKLKTLFENITTIPSNEEIQQLSVKYNIPEKVLRSVLKNLITEKTNTIEYAPEKILRLKEREIELPYFEKYTMMLLNANIKDIYKMIEERYLYDVYLQI</sequence>
<dbReference type="InterPro" id="IPR041122">
    <property type="entry name" value="RecJ_OB"/>
</dbReference>
<dbReference type="InterPro" id="IPR004610">
    <property type="entry name" value="RecJ"/>
</dbReference>
<dbReference type="InterPro" id="IPR001667">
    <property type="entry name" value="DDH_dom"/>
</dbReference>
<dbReference type="Pfam" id="PF17768">
    <property type="entry name" value="RecJ_OB"/>
    <property type="match status" value="1"/>
</dbReference>
<comment type="similarity">
    <text evidence="1">Belongs to the RecJ family.</text>
</comment>
<dbReference type="InterPro" id="IPR003156">
    <property type="entry name" value="DHHA1_dom"/>
</dbReference>